<evidence type="ECO:0000313" key="9">
    <source>
        <dbReference type="EMBL" id="HIX47051.1"/>
    </source>
</evidence>
<dbReference type="InterPro" id="IPR035644">
    <property type="entry name" value="MraZ_C"/>
</dbReference>
<feature type="domain" description="SpoVT-AbrB" evidence="8">
    <location>
        <begin position="7"/>
        <end position="49"/>
    </location>
</feature>
<dbReference type="GO" id="GO:0003700">
    <property type="term" value="F:DNA-binding transcription factor activity"/>
    <property type="evidence" value="ECO:0007669"/>
    <property type="project" value="UniProtKB-UniRule"/>
</dbReference>
<dbReference type="HAMAP" id="MF_01008">
    <property type="entry name" value="MraZ"/>
    <property type="match status" value="1"/>
</dbReference>
<dbReference type="InterPro" id="IPR020603">
    <property type="entry name" value="MraZ_dom"/>
</dbReference>
<evidence type="ECO:0000259" key="8">
    <source>
        <dbReference type="PROSITE" id="PS51740"/>
    </source>
</evidence>
<evidence type="ECO:0000256" key="2">
    <source>
        <dbReference type="ARBA" id="ARBA00022490"/>
    </source>
</evidence>
<evidence type="ECO:0000256" key="4">
    <source>
        <dbReference type="ARBA" id="ARBA00023015"/>
    </source>
</evidence>
<dbReference type="Gene3D" id="3.40.1550.20">
    <property type="entry name" value="Transcriptional regulator MraZ domain"/>
    <property type="match status" value="1"/>
</dbReference>
<keyword evidence="4 7" id="KW-0805">Transcription regulation</keyword>
<proteinExistence type="inferred from homology"/>
<dbReference type="CDD" id="cd16321">
    <property type="entry name" value="MraZ_C"/>
    <property type="match status" value="1"/>
</dbReference>
<organism evidence="9 10">
    <name type="scientific">Candidatus Borkfalkia faecigallinarum</name>
    <dbReference type="NCBI Taxonomy" id="2838509"/>
    <lineage>
        <taxon>Bacteria</taxon>
        <taxon>Bacillati</taxon>
        <taxon>Bacillota</taxon>
        <taxon>Clostridia</taxon>
        <taxon>Christensenellales</taxon>
        <taxon>Christensenellaceae</taxon>
        <taxon>Candidatus Borkfalkia</taxon>
    </lineage>
</organism>
<dbReference type="CDD" id="cd16320">
    <property type="entry name" value="MraZ_N"/>
    <property type="match status" value="1"/>
</dbReference>
<dbReference type="SUPFAM" id="SSF89447">
    <property type="entry name" value="AbrB/MazE/MraZ-like"/>
    <property type="match status" value="1"/>
</dbReference>
<evidence type="ECO:0000256" key="3">
    <source>
        <dbReference type="ARBA" id="ARBA00022737"/>
    </source>
</evidence>
<gene>
    <name evidence="7" type="primary">mraZ</name>
    <name evidence="9" type="ORF">H9737_05105</name>
</gene>
<dbReference type="EMBL" id="DXFD01000080">
    <property type="protein sequence ID" value="HIX47051.1"/>
    <property type="molecule type" value="Genomic_DNA"/>
</dbReference>
<name>A0A9D2AS54_9FIRM</name>
<reference evidence="9" key="1">
    <citation type="journal article" date="2021" name="PeerJ">
        <title>Extensive microbial diversity within the chicken gut microbiome revealed by metagenomics and culture.</title>
        <authorList>
            <person name="Gilroy R."/>
            <person name="Ravi A."/>
            <person name="Getino M."/>
            <person name="Pursley I."/>
            <person name="Horton D.L."/>
            <person name="Alikhan N.F."/>
            <person name="Baker D."/>
            <person name="Gharbi K."/>
            <person name="Hall N."/>
            <person name="Watson M."/>
            <person name="Adriaenssens E.M."/>
            <person name="Foster-Nyarko E."/>
            <person name="Jarju S."/>
            <person name="Secka A."/>
            <person name="Antonio M."/>
            <person name="Oren A."/>
            <person name="Chaudhuri R.R."/>
            <person name="La Ragione R."/>
            <person name="Hildebrand F."/>
            <person name="Pallen M.J."/>
        </authorList>
    </citation>
    <scope>NUCLEOTIDE SEQUENCE</scope>
    <source>
        <strain evidence="9">26628</strain>
    </source>
</reference>
<dbReference type="InterPro" id="IPR035642">
    <property type="entry name" value="MraZ_N"/>
</dbReference>
<dbReference type="GO" id="GO:2000143">
    <property type="term" value="P:negative regulation of DNA-templated transcription initiation"/>
    <property type="evidence" value="ECO:0007669"/>
    <property type="project" value="TreeGrafter"/>
</dbReference>
<evidence type="ECO:0000256" key="6">
    <source>
        <dbReference type="ARBA" id="ARBA00023163"/>
    </source>
</evidence>
<dbReference type="InterPro" id="IPR003444">
    <property type="entry name" value="MraZ"/>
</dbReference>
<evidence type="ECO:0000256" key="7">
    <source>
        <dbReference type="HAMAP-Rule" id="MF_01008"/>
    </source>
</evidence>
<dbReference type="Proteomes" id="UP000824249">
    <property type="component" value="Unassembled WGS sequence"/>
</dbReference>
<feature type="domain" description="SpoVT-AbrB" evidence="8">
    <location>
        <begin position="78"/>
        <end position="121"/>
    </location>
</feature>
<protein>
    <recommendedName>
        <fullName evidence="1 7">Transcriptional regulator MraZ</fullName>
    </recommendedName>
</protein>
<evidence type="ECO:0000256" key="5">
    <source>
        <dbReference type="ARBA" id="ARBA00023125"/>
    </source>
</evidence>
<dbReference type="PANTHER" id="PTHR34701:SF1">
    <property type="entry name" value="TRANSCRIPTIONAL REGULATOR MRAZ"/>
    <property type="match status" value="1"/>
</dbReference>
<dbReference type="GO" id="GO:0000976">
    <property type="term" value="F:transcription cis-regulatory region binding"/>
    <property type="evidence" value="ECO:0007669"/>
    <property type="project" value="TreeGrafter"/>
</dbReference>
<comment type="similarity">
    <text evidence="7">Belongs to the MraZ family.</text>
</comment>
<dbReference type="AlphaFoldDB" id="A0A9D2AS54"/>
<comment type="caution">
    <text evidence="9">The sequence shown here is derived from an EMBL/GenBank/DDBJ whole genome shotgun (WGS) entry which is preliminary data.</text>
</comment>
<evidence type="ECO:0000256" key="1">
    <source>
        <dbReference type="ARBA" id="ARBA00013860"/>
    </source>
</evidence>
<dbReference type="PROSITE" id="PS51740">
    <property type="entry name" value="SPOVT_ABRB"/>
    <property type="match status" value="2"/>
</dbReference>
<comment type="subunit">
    <text evidence="7">Forms oligomers.</text>
</comment>
<dbReference type="InterPro" id="IPR007159">
    <property type="entry name" value="SpoVT-AbrB_dom"/>
</dbReference>
<sequence length="150" mass="17107">MYSFNGRFNYRLDDKNRIRIPPKFKPELEGGYKLAYGPGNSIYVMPMKEYQKIIESFGDVSFFDEDAQNQISLFTSMVHDVTEDNQGRVMLPAEMRAYAGIDKDIVITGAAAYIRIESAEAFAKRTQNLNISNIFAKLNALTKSKDKDKE</sequence>
<dbReference type="GO" id="GO:0009295">
    <property type="term" value="C:nucleoid"/>
    <property type="evidence" value="ECO:0007669"/>
    <property type="project" value="UniProtKB-SubCell"/>
</dbReference>
<dbReference type="InterPro" id="IPR037914">
    <property type="entry name" value="SpoVT-AbrB_sf"/>
</dbReference>
<comment type="subcellular location">
    <subcellularLocation>
        <location evidence="7">Cytoplasm</location>
        <location evidence="7">Nucleoid</location>
    </subcellularLocation>
</comment>
<dbReference type="InterPro" id="IPR038619">
    <property type="entry name" value="MraZ_sf"/>
</dbReference>
<evidence type="ECO:0000313" key="10">
    <source>
        <dbReference type="Proteomes" id="UP000824249"/>
    </source>
</evidence>
<reference evidence="9" key="2">
    <citation type="submission" date="2021-04" db="EMBL/GenBank/DDBJ databases">
        <authorList>
            <person name="Gilroy R."/>
        </authorList>
    </citation>
    <scope>NUCLEOTIDE SEQUENCE</scope>
    <source>
        <strain evidence="9">26628</strain>
    </source>
</reference>
<dbReference type="Pfam" id="PF02381">
    <property type="entry name" value="MraZ"/>
    <property type="match status" value="2"/>
</dbReference>
<keyword evidence="2 7" id="KW-0963">Cytoplasm</keyword>
<keyword evidence="3" id="KW-0677">Repeat</keyword>
<keyword evidence="5 7" id="KW-0238">DNA-binding</keyword>
<accession>A0A9D2AS54</accession>
<dbReference type="GO" id="GO:0005737">
    <property type="term" value="C:cytoplasm"/>
    <property type="evidence" value="ECO:0007669"/>
    <property type="project" value="UniProtKB-UniRule"/>
</dbReference>
<keyword evidence="6 7" id="KW-0804">Transcription</keyword>
<dbReference type="PANTHER" id="PTHR34701">
    <property type="entry name" value="TRANSCRIPTIONAL REGULATOR MRAZ"/>
    <property type="match status" value="1"/>
</dbReference>